<evidence type="ECO:0000313" key="2">
    <source>
        <dbReference type="Proteomes" id="UP000499080"/>
    </source>
</evidence>
<dbReference type="EMBL" id="BGPR01027596">
    <property type="protein sequence ID" value="GBN98215.1"/>
    <property type="molecule type" value="Genomic_DNA"/>
</dbReference>
<accession>A0A4Y2TGG8</accession>
<name>A0A4Y2TGG8_ARAVE</name>
<comment type="caution">
    <text evidence="1">The sequence shown here is derived from an EMBL/GenBank/DDBJ whole genome shotgun (WGS) entry which is preliminary data.</text>
</comment>
<organism evidence="1 2">
    <name type="scientific">Araneus ventricosus</name>
    <name type="common">Orbweaver spider</name>
    <name type="synonym">Epeira ventricosa</name>
    <dbReference type="NCBI Taxonomy" id="182803"/>
    <lineage>
        <taxon>Eukaryota</taxon>
        <taxon>Metazoa</taxon>
        <taxon>Ecdysozoa</taxon>
        <taxon>Arthropoda</taxon>
        <taxon>Chelicerata</taxon>
        <taxon>Arachnida</taxon>
        <taxon>Araneae</taxon>
        <taxon>Araneomorphae</taxon>
        <taxon>Entelegynae</taxon>
        <taxon>Araneoidea</taxon>
        <taxon>Araneidae</taxon>
        <taxon>Araneus</taxon>
    </lineage>
</organism>
<dbReference type="AlphaFoldDB" id="A0A4Y2TGG8"/>
<dbReference type="Proteomes" id="UP000499080">
    <property type="component" value="Unassembled WGS sequence"/>
</dbReference>
<keyword evidence="2" id="KW-1185">Reference proteome</keyword>
<gene>
    <name evidence="1" type="ORF">AVEN_149175_1</name>
</gene>
<protein>
    <submittedName>
        <fullName evidence="1">Uncharacterized protein</fullName>
    </submittedName>
</protein>
<reference evidence="1 2" key="1">
    <citation type="journal article" date="2019" name="Sci. Rep.">
        <title>Orb-weaving spider Araneus ventricosus genome elucidates the spidroin gene catalogue.</title>
        <authorList>
            <person name="Kono N."/>
            <person name="Nakamura H."/>
            <person name="Ohtoshi R."/>
            <person name="Moran D.A.P."/>
            <person name="Shinohara A."/>
            <person name="Yoshida Y."/>
            <person name="Fujiwara M."/>
            <person name="Mori M."/>
            <person name="Tomita M."/>
            <person name="Arakawa K."/>
        </authorList>
    </citation>
    <scope>NUCLEOTIDE SEQUENCE [LARGE SCALE GENOMIC DNA]</scope>
</reference>
<evidence type="ECO:0000313" key="1">
    <source>
        <dbReference type="EMBL" id="GBN98215.1"/>
    </source>
</evidence>
<dbReference type="OrthoDB" id="6464810at2759"/>
<sequence length="318" mass="37433">MNISWTQIQDLKNQIFIDRQCLDFVENLWKFNTTEDETHALEKFLSGDYTKASEANKVIGILMRHIKDFNKIYQLLAMDGLIGNDPKKYIGNLKYPFYGEGTTDPQEIHVRAIRFLYPKIPSFQNSFKIIYKMLYDLFQKNGVTLQEKPDDEEGNYETLAENYITYVGRPHPVEIAMTNLLTWITEVIHVDATYYGKEKAYEGAMLPMVAMSRVNLTIEALQKEYYIKKPLVYVTSSMDYNYLQPYLQRYGIILLKLDENSKVWNYENLKKMFPSRKNKFDEAYNPAEIFTKYYAKFISMHEYALNEAKLTLSDSDFC</sequence>
<proteinExistence type="predicted"/>